<protein>
    <submittedName>
        <fullName evidence="1">Uncharacterized protein</fullName>
    </submittedName>
</protein>
<accession>A0A6B3NDB8</accession>
<evidence type="ECO:0000313" key="1">
    <source>
        <dbReference type="EMBL" id="NER27128.1"/>
    </source>
</evidence>
<comment type="caution">
    <text evidence="1">The sequence shown here is derived from an EMBL/GenBank/DDBJ whole genome shotgun (WGS) entry which is preliminary data.</text>
</comment>
<dbReference type="EMBL" id="JAAHFQ010000075">
    <property type="protein sequence ID" value="NER27128.1"/>
    <property type="molecule type" value="Genomic_DNA"/>
</dbReference>
<dbReference type="AlphaFoldDB" id="A0A6B3NDB8"/>
<sequence length="54" mass="6001">MGIKFAMITQRLFCDNFPSNGSSKSSGWLGAELTWWHIVPDHGAGILSDFTKFP</sequence>
<gene>
    <name evidence="1" type="ORF">F6J89_05690</name>
</gene>
<reference evidence="1" key="1">
    <citation type="submission" date="2019-11" db="EMBL/GenBank/DDBJ databases">
        <title>Genomic insights into an expanded diversity of filamentous marine cyanobacteria reveals the extraordinary biosynthetic potential of Moorea and Okeania.</title>
        <authorList>
            <person name="Ferreira Leao T."/>
            <person name="Wang M."/>
            <person name="Moss N."/>
            <person name="Da Silva R."/>
            <person name="Sanders J."/>
            <person name="Nurk S."/>
            <person name="Gurevich A."/>
            <person name="Humphrey G."/>
            <person name="Reher R."/>
            <person name="Zhu Q."/>
            <person name="Belda-Ferre P."/>
            <person name="Glukhov E."/>
            <person name="Rex R."/>
            <person name="Dorrestein P.C."/>
            <person name="Knight R."/>
            <person name="Pevzner P."/>
            <person name="Gerwick W.H."/>
            <person name="Gerwick L."/>
        </authorList>
    </citation>
    <scope>NUCLEOTIDE SEQUENCE</scope>
    <source>
        <strain evidence="1">SIO1C4</strain>
    </source>
</reference>
<name>A0A6B3NDB8_9CYAN</name>
<proteinExistence type="predicted"/>
<organism evidence="1">
    <name type="scientific">Symploca sp. SIO1C4</name>
    <dbReference type="NCBI Taxonomy" id="2607765"/>
    <lineage>
        <taxon>Bacteria</taxon>
        <taxon>Bacillati</taxon>
        <taxon>Cyanobacteriota</taxon>
        <taxon>Cyanophyceae</taxon>
        <taxon>Coleofasciculales</taxon>
        <taxon>Coleofasciculaceae</taxon>
        <taxon>Symploca</taxon>
    </lineage>
</organism>